<accession>A0A267F2Y8</accession>
<keyword evidence="2" id="KW-1185">Reference proteome</keyword>
<dbReference type="STRING" id="282301.A0A267F2Y8"/>
<organism evidence="1 2">
    <name type="scientific">Macrostomum lignano</name>
    <dbReference type="NCBI Taxonomy" id="282301"/>
    <lineage>
        <taxon>Eukaryota</taxon>
        <taxon>Metazoa</taxon>
        <taxon>Spiralia</taxon>
        <taxon>Lophotrochozoa</taxon>
        <taxon>Platyhelminthes</taxon>
        <taxon>Rhabditophora</taxon>
        <taxon>Macrostomorpha</taxon>
        <taxon>Macrostomida</taxon>
        <taxon>Macrostomidae</taxon>
        <taxon>Macrostomum</taxon>
    </lineage>
</organism>
<evidence type="ECO:0000313" key="2">
    <source>
        <dbReference type="Proteomes" id="UP000215902"/>
    </source>
</evidence>
<proteinExistence type="predicted"/>
<dbReference type="EMBL" id="NIVC01001483">
    <property type="protein sequence ID" value="PAA67449.1"/>
    <property type="molecule type" value="Genomic_DNA"/>
</dbReference>
<dbReference type="PANTHER" id="PTHR36978:SF4">
    <property type="entry name" value="P-LOOP CONTAINING NUCLEOSIDE TRIPHOSPHATE HYDROLASE PROTEIN"/>
    <property type="match status" value="1"/>
</dbReference>
<evidence type="ECO:0008006" key="3">
    <source>
        <dbReference type="Google" id="ProtNLM"/>
    </source>
</evidence>
<reference evidence="1 2" key="1">
    <citation type="submission" date="2017-06" db="EMBL/GenBank/DDBJ databases">
        <title>A platform for efficient transgenesis in Macrostomum lignano, a flatworm model organism for stem cell research.</title>
        <authorList>
            <person name="Berezikov E."/>
        </authorList>
    </citation>
    <scope>NUCLEOTIDE SEQUENCE [LARGE SCALE GENOMIC DNA]</scope>
    <source>
        <strain evidence="1">DV1</strain>
        <tissue evidence="1">Whole organism</tissue>
    </source>
</reference>
<feature type="non-terminal residue" evidence="1">
    <location>
        <position position="1"/>
    </location>
</feature>
<dbReference type="Proteomes" id="UP000215902">
    <property type="component" value="Unassembled WGS sequence"/>
</dbReference>
<dbReference type="Pfam" id="PF17784">
    <property type="entry name" value="Sulfotransfer_4"/>
    <property type="match status" value="1"/>
</dbReference>
<name>A0A267F2Y8_9PLAT</name>
<dbReference type="PANTHER" id="PTHR36978">
    <property type="entry name" value="P-LOOP CONTAINING NUCLEOTIDE TRIPHOSPHATE HYDROLASE"/>
    <property type="match status" value="1"/>
</dbReference>
<sequence>KSSAGLRVIGAGLMRTGTNSQMKALEMLLGGRCYHMDIVMEEKLSHLQLWHRAAIQGLSKELAEEIFDDFLACTDFPAAHFYKELMQIYPDAKFVLSIRDPTDWVRSVRATILQSKLTVEYMLPPVRWLLGLSHYLPLSDAVLGSRLGFNFDMSDAEMIDAFNRHNDTVIRTIPKERLLVFRVSDGWEPLCKFLELPVPSNEPFPHLNDTKRFLETIVGLKIVGPLLNLAVCSAVFGGVWVGVKYLLRSSTCAQS</sequence>
<dbReference type="SUPFAM" id="SSF52540">
    <property type="entry name" value="P-loop containing nucleoside triphosphate hydrolases"/>
    <property type="match status" value="1"/>
</dbReference>
<dbReference type="OrthoDB" id="272681at2759"/>
<evidence type="ECO:0000313" key="1">
    <source>
        <dbReference type="EMBL" id="PAA67449.1"/>
    </source>
</evidence>
<comment type="caution">
    <text evidence="1">The sequence shown here is derived from an EMBL/GenBank/DDBJ whole genome shotgun (WGS) entry which is preliminary data.</text>
</comment>
<dbReference type="AlphaFoldDB" id="A0A267F2Y8"/>
<dbReference type="InterPro" id="IPR027417">
    <property type="entry name" value="P-loop_NTPase"/>
</dbReference>
<gene>
    <name evidence="1" type="ORF">BOX15_Mlig019790g1</name>
</gene>
<dbReference type="Gene3D" id="3.40.50.300">
    <property type="entry name" value="P-loop containing nucleotide triphosphate hydrolases"/>
    <property type="match status" value="1"/>
</dbReference>
<protein>
    <recommendedName>
        <fullName evidence="3">Sulfotransfer_1 domain-containing protein</fullName>
    </recommendedName>
</protein>
<dbReference type="InterPro" id="IPR040632">
    <property type="entry name" value="Sulfotransfer_4"/>
</dbReference>